<keyword evidence="1 2" id="KW-0732">Signal</keyword>
<gene>
    <name evidence="4" type="ORF">FKR84_07835</name>
</gene>
<dbReference type="InterPro" id="IPR026444">
    <property type="entry name" value="Secre_tail"/>
</dbReference>
<dbReference type="Pfam" id="PF18962">
    <property type="entry name" value="Por_Secre_tail"/>
    <property type="match status" value="1"/>
</dbReference>
<comment type="caution">
    <text evidence="4">The sequence shown here is derived from an EMBL/GenBank/DDBJ whole genome shotgun (WGS) entry which is preliminary data.</text>
</comment>
<dbReference type="AlphaFoldDB" id="A0A507ZZ70"/>
<dbReference type="SUPFAM" id="SSF52058">
    <property type="entry name" value="L domain-like"/>
    <property type="match status" value="1"/>
</dbReference>
<proteinExistence type="predicted"/>
<evidence type="ECO:0000313" key="5">
    <source>
        <dbReference type="Proteomes" id="UP000317169"/>
    </source>
</evidence>
<accession>A0A507ZZ70</accession>
<evidence type="ECO:0000259" key="3">
    <source>
        <dbReference type="Pfam" id="PF18962"/>
    </source>
</evidence>
<evidence type="ECO:0000256" key="1">
    <source>
        <dbReference type="ARBA" id="ARBA00022729"/>
    </source>
</evidence>
<protein>
    <submittedName>
        <fullName evidence="4">T9SS type A sorting domain-containing protein</fullName>
    </submittedName>
</protein>
<keyword evidence="5" id="KW-1185">Reference proteome</keyword>
<sequence>MKNLLFLTSLLAFSLSQAQVTQIPDANFEQKLIDLNIDSDGIINGQVLTSDIAQVSILEIPDANISDLTGIEDFTALENLNISGNPLVGDQDYPSFLDLSIVPSLKNLRMNGKEDNITVDINKLILNNNPNLEEITINYNWAIQFIDLQGSDISLNNLMMVIDSGYPDFPEVCVQVSNPTQAANGQGIYATWSVSENCSFSANCNLSTQNYSLEKISLYPNPSNNYFSIGNLQNSVKTVKLYNLQGKLQKEYKNQETYSIAGLAKGLYMVKIETENASAFKKLMVE</sequence>
<feature type="chain" id="PRO_5021298754" evidence="2">
    <location>
        <begin position="19"/>
        <end position="286"/>
    </location>
</feature>
<dbReference type="EMBL" id="VIAR01000006">
    <property type="protein sequence ID" value="TQD38882.1"/>
    <property type="molecule type" value="Genomic_DNA"/>
</dbReference>
<feature type="domain" description="Secretion system C-terminal sorting" evidence="3">
    <location>
        <begin position="218"/>
        <end position="285"/>
    </location>
</feature>
<name>A0A507ZZ70_9FLAO</name>
<evidence type="ECO:0000256" key="2">
    <source>
        <dbReference type="SAM" id="SignalP"/>
    </source>
</evidence>
<dbReference type="OrthoDB" id="8901262at2"/>
<organism evidence="4 5">
    <name type="scientific">Haloflavibacter putidus</name>
    <dbReference type="NCBI Taxonomy" id="2576776"/>
    <lineage>
        <taxon>Bacteria</taxon>
        <taxon>Pseudomonadati</taxon>
        <taxon>Bacteroidota</taxon>
        <taxon>Flavobacteriia</taxon>
        <taxon>Flavobacteriales</taxon>
        <taxon>Flavobacteriaceae</taxon>
        <taxon>Haloflavibacter</taxon>
    </lineage>
</organism>
<dbReference type="Proteomes" id="UP000317169">
    <property type="component" value="Unassembled WGS sequence"/>
</dbReference>
<evidence type="ECO:0000313" key="4">
    <source>
        <dbReference type="EMBL" id="TQD38882.1"/>
    </source>
</evidence>
<dbReference type="NCBIfam" id="TIGR04183">
    <property type="entry name" value="Por_Secre_tail"/>
    <property type="match status" value="1"/>
</dbReference>
<dbReference type="RefSeq" id="WP_141421740.1">
    <property type="nucleotide sequence ID" value="NZ_VIAR01000006.1"/>
</dbReference>
<reference evidence="4 5" key="1">
    <citation type="submission" date="2019-06" db="EMBL/GenBank/DDBJ databases">
        <title>Flavibacter putida gen. nov., sp. nov., a novel marine bacterium of the family Flavobacteriaceae isolated from coastal seawater.</title>
        <authorList>
            <person name="Feng X."/>
        </authorList>
    </citation>
    <scope>NUCLEOTIDE SEQUENCE [LARGE SCALE GENOMIC DNA]</scope>
    <source>
        <strain evidence="4 5">PLHSN227</strain>
    </source>
</reference>
<feature type="signal peptide" evidence="2">
    <location>
        <begin position="1"/>
        <end position="18"/>
    </location>
</feature>
<dbReference type="Gene3D" id="3.80.10.10">
    <property type="entry name" value="Ribonuclease Inhibitor"/>
    <property type="match status" value="1"/>
</dbReference>
<dbReference type="InterPro" id="IPR032675">
    <property type="entry name" value="LRR_dom_sf"/>
</dbReference>